<sequence>MRVVYRNGGGDEMAEDDDSATFQSTLEIHGATHQVKLTPTHIFWENIYNRQPTKSSQEEPLFRHFAYCVPVKEILCVNPTYGTSYTEDLNQDQRSHGSPVYIEMRPLKPQSFTLSYVKRSSRFKWKVKTITFTSKEAYLCQQWVFRIRNAIDKLGLSRPESLLVFVNPYGGKRRGPKIYSEKVAPLFEQAGIRTDVIITQRQNHARDIIQTYDLSRVDGVICVGGDGMFAELFNGLIDRKNRELGLPQCKDQVPASTDLRIGIIPAGSTDAVVYTTIGTNDPVTSALHIIVGDSIGLDVAGVYSAEQLIRYNVTMLSYGYYGDMLKDSEKNRWMGPKRYHVSGVKKFLSNKSYEGEVSLLLAPDADTSPRDKTVCVSGCNECRLSQIRDEDRIPTRNMSASSSSGPGTDGWHRIRGKIKVLSSFTMSCRNALTPYGMAPGAHLGDGTTDLMIISDCSRANFLKHLLRCQDKNADHFDFDFVQVFRVKEFRFRSLHDQSEDEEDGSRAAGITRTNHSQGNVLNPKVSLWNCDGEILETTNLHIKIHCQLIKIFARGIEENEQPVQCPSCCTSCETDS</sequence>
<feature type="domain" description="DAGKc" evidence="2">
    <location>
        <begin position="157"/>
        <end position="306"/>
    </location>
</feature>
<evidence type="ECO:0000259" key="2">
    <source>
        <dbReference type="PROSITE" id="PS50146"/>
    </source>
</evidence>
<dbReference type="PANTHER" id="PTHR12358:SF111">
    <property type="entry name" value="CERAMIDE KINASE, ISOFORM A"/>
    <property type="match status" value="1"/>
</dbReference>
<reference evidence="3 4" key="1">
    <citation type="journal article" date="2017" name="Nat. Ecol. Evol.">
        <title>Scallop genome provides insights into evolution of bilaterian karyotype and development.</title>
        <authorList>
            <person name="Wang S."/>
            <person name="Zhang J."/>
            <person name="Jiao W."/>
            <person name="Li J."/>
            <person name="Xun X."/>
            <person name="Sun Y."/>
            <person name="Guo X."/>
            <person name="Huan P."/>
            <person name="Dong B."/>
            <person name="Zhang L."/>
            <person name="Hu X."/>
            <person name="Sun X."/>
            <person name="Wang J."/>
            <person name="Zhao C."/>
            <person name="Wang Y."/>
            <person name="Wang D."/>
            <person name="Huang X."/>
            <person name="Wang R."/>
            <person name="Lv J."/>
            <person name="Li Y."/>
            <person name="Zhang Z."/>
            <person name="Liu B."/>
            <person name="Lu W."/>
            <person name="Hui Y."/>
            <person name="Liang J."/>
            <person name="Zhou Z."/>
            <person name="Hou R."/>
            <person name="Li X."/>
            <person name="Liu Y."/>
            <person name="Li H."/>
            <person name="Ning X."/>
            <person name="Lin Y."/>
            <person name="Zhao L."/>
            <person name="Xing Q."/>
            <person name="Dou J."/>
            <person name="Li Y."/>
            <person name="Mao J."/>
            <person name="Guo H."/>
            <person name="Dou H."/>
            <person name="Li T."/>
            <person name="Mu C."/>
            <person name="Jiang W."/>
            <person name="Fu Q."/>
            <person name="Fu X."/>
            <person name="Miao Y."/>
            <person name="Liu J."/>
            <person name="Yu Q."/>
            <person name="Li R."/>
            <person name="Liao H."/>
            <person name="Li X."/>
            <person name="Kong Y."/>
            <person name="Jiang Z."/>
            <person name="Chourrout D."/>
            <person name="Li R."/>
            <person name="Bao Z."/>
        </authorList>
    </citation>
    <scope>NUCLEOTIDE SEQUENCE [LARGE SCALE GENOMIC DNA]</scope>
    <source>
        <strain evidence="3 4">PY_sf001</strain>
    </source>
</reference>
<dbReference type="Gene3D" id="2.60.200.40">
    <property type="match status" value="1"/>
</dbReference>
<dbReference type="GO" id="GO:0016020">
    <property type="term" value="C:membrane"/>
    <property type="evidence" value="ECO:0007669"/>
    <property type="project" value="GOC"/>
</dbReference>
<dbReference type="SMART" id="SM00046">
    <property type="entry name" value="DAGKc"/>
    <property type="match status" value="1"/>
</dbReference>
<evidence type="ECO:0000313" key="3">
    <source>
        <dbReference type="EMBL" id="OWF55582.1"/>
    </source>
</evidence>
<comment type="caution">
    <text evidence="3">The sequence shown here is derived from an EMBL/GenBank/DDBJ whole genome shotgun (WGS) entry which is preliminary data.</text>
</comment>
<dbReference type="InterPro" id="IPR016064">
    <property type="entry name" value="NAD/diacylglycerol_kinase_sf"/>
</dbReference>
<accession>A0A210R3N8</accession>
<dbReference type="PANTHER" id="PTHR12358">
    <property type="entry name" value="SPHINGOSINE KINASE"/>
    <property type="match status" value="1"/>
</dbReference>
<feature type="region of interest" description="Disordered" evidence="1">
    <location>
        <begin position="495"/>
        <end position="515"/>
    </location>
</feature>
<name>A0A210R3N8_MIZYE</name>
<dbReference type="InterPro" id="IPR017438">
    <property type="entry name" value="ATP-NAD_kinase_N"/>
</dbReference>
<evidence type="ECO:0000256" key="1">
    <source>
        <dbReference type="SAM" id="MobiDB-lite"/>
    </source>
</evidence>
<proteinExistence type="predicted"/>
<evidence type="ECO:0000313" key="4">
    <source>
        <dbReference type="Proteomes" id="UP000242188"/>
    </source>
</evidence>
<keyword evidence="3" id="KW-0808">Transferase</keyword>
<dbReference type="OrthoDB" id="530923at2759"/>
<protein>
    <submittedName>
        <fullName evidence="3">Ceramide kinase</fullName>
    </submittedName>
</protein>
<dbReference type="SUPFAM" id="SSF111331">
    <property type="entry name" value="NAD kinase/diacylglycerol kinase-like"/>
    <property type="match status" value="1"/>
</dbReference>
<dbReference type="Gene3D" id="3.40.50.10330">
    <property type="entry name" value="Probable inorganic polyphosphate/atp-NAD kinase, domain 1"/>
    <property type="match status" value="1"/>
</dbReference>
<dbReference type="STRING" id="6573.A0A210R3N8"/>
<dbReference type="InterPro" id="IPR045363">
    <property type="entry name" value="CERK_C"/>
</dbReference>
<organism evidence="3 4">
    <name type="scientific">Mizuhopecten yessoensis</name>
    <name type="common">Japanese scallop</name>
    <name type="synonym">Patinopecten yessoensis</name>
    <dbReference type="NCBI Taxonomy" id="6573"/>
    <lineage>
        <taxon>Eukaryota</taxon>
        <taxon>Metazoa</taxon>
        <taxon>Spiralia</taxon>
        <taxon>Lophotrochozoa</taxon>
        <taxon>Mollusca</taxon>
        <taxon>Bivalvia</taxon>
        <taxon>Autobranchia</taxon>
        <taxon>Pteriomorphia</taxon>
        <taxon>Pectinida</taxon>
        <taxon>Pectinoidea</taxon>
        <taxon>Pectinidae</taxon>
        <taxon>Mizuhopecten</taxon>
    </lineage>
</organism>
<dbReference type="InterPro" id="IPR001206">
    <property type="entry name" value="Diacylglycerol_kinase_cat_dom"/>
</dbReference>
<dbReference type="InterPro" id="IPR057465">
    <property type="entry name" value="CERK_PH"/>
</dbReference>
<gene>
    <name evidence="3" type="ORF">KP79_PYT11324</name>
</gene>
<dbReference type="AlphaFoldDB" id="A0A210R3N8"/>
<keyword evidence="3" id="KW-0418">Kinase</keyword>
<keyword evidence="4" id="KW-1185">Reference proteome</keyword>
<dbReference type="EMBL" id="NEDP02000586">
    <property type="protein sequence ID" value="OWF55582.1"/>
    <property type="molecule type" value="Genomic_DNA"/>
</dbReference>
<dbReference type="PROSITE" id="PS50146">
    <property type="entry name" value="DAGK"/>
    <property type="match status" value="1"/>
</dbReference>
<dbReference type="GO" id="GO:0001729">
    <property type="term" value="F:ceramide kinase activity"/>
    <property type="evidence" value="ECO:0007669"/>
    <property type="project" value="TreeGrafter"/>
</dbReference>
<dbReference type="Pfam" id="PF00781">
    <property type="entry name" value="DAGK_cat"/>
    <property type="match status" value="1"/>
</dbReference>
<dbReference type="Pfam" id="PF25382">
    <property type="entry name" value="PH_CERK"/>
    <property type="match status" value="1"/>
</dbReference>
<dbReference type="Proteomes" id="UP000242188">
    <property type="component" value="Unassembled WGS sequence"/>
</dbReference>
<dbReference type="Pfam" id="PF19280">
    <property type="entry name" value="CERK_C"/>
    <property type="match status" value="1"/>
</dbReference>
<dbReference type="GO" id="GO:0006672">
    <property type="term" value="P:ceramide metabolic process"/>
    <property type="evidence" value="ECO:0007669"/>
    <property type="project" value="TreeGrafter"/>
</dbReference>
<dbReference type="InterPro" id="IPR050187">
    <property type="entry name" value="Lipid_Phosphate_FormReg"/>
</dbReference>